<feature type="domain" description="MADF" evidence="2">
    <location>
        <begin position="10"/>
        <end position="108"/>
    </location>
</feature>
<dbReference type="Proteomes" id="UP001353858">
    <property type="component" value="Unassembled WGS sequence"/>
</dbReference>
<comment type="caution">
    <text evidence="3">The sequence shown here is derived from an EMBL/GenBank/DDBJ whole genome shotgun (WGS) entry which is preliminary data.</text>
</comment>
<gene>
    <name evidence="3" type="ORF">RN001_003672</name>
</gene>
<accession>A0AAN7SE66</accession>
<protein>
    <recommendedName>
        <fullName evidence="2">MADF domain-containing protein</fullName>
    </recommendedName>
</protein>
<dbReference type="AlphaFoldDB" id="A0AAN7SE66"/>
<evidence type="ECO:0000259" key="2">
    <source>
        <dbReference type="PROSITE" id="PS51029"/>
    </source>
</evidence>
<reference evidence="4" key="1">
    <citation type="submission" date="2023-01" db="EMBL/GenBank/DDBJ databases">
        <title>Key to firefly adult light organ development and bioluminescence: homeobox transcription factors regulate luciferase expression and transportation to peroxisome.</title>
        <authorList>
            <person name="Fu X."/>
        </authorList>
    </citation>
    <scope>NUCLEOTIDE SEQUENCE [LARGE SCALE GENOMIC DNA]</scope>
</reference>
<evidence type="ECO:0000256" key="1">
    <source>
        <dbReference type="SAM" id="MobiDB-lite"/>
    </source>
</evidence>
<feature type="compositionally biased region" description="Low complexity" evidence="1">
    <location>
        <begin position="112"/>
        <end position="125"/>
    </location>
</feature>
<dbReference type="PROSITE" id="PS51029">
    <property type="entry name" value="MADF"/>
    <property type="match status" value="1"/>
</dbReference>
<keyword evidence="4" id="KW-1185">Reference proteome</keyword>
<dbReference type="PANTHER" id="PTHR21505:SF12">
    <property type="entry name" value="MADF DOMAIN-CONTAINING PROTEIN-RELATED"/>
    <property type="match status" value="1"/>
</dbReference>
<proteinExistence type="predicted"/>
<sequence>MLWTTESVNILIDEYQKYQCLYITKHPLYHNRSARTDALKNISTVIDLIRPGTTIDEIKSKWSSLRSTYICEKRKYETSFKSGSGTSSVYKPSLWYFNRMMFLNEHVASRPSTSSFSEENSPSPTISDITNDIT</sequence>
<dbReference type="Pfam" id="PF10545">
    <property type="entry name" value="MADF_DNA_bdg"/>
    <property type="match status" value="1"/>
</dbReference>
<name>A0AAN7SE66_9COLE</name>
<evidence type="ECO:0000313" key="3">
    <source>
        <dbReference type="EMBL" id="KAK4887401.1"/>
    </source>
</evidence>
<organism evidence="3 4">
    <name type="scientific">Aquatica leii</name>
    <dbReference type="NCBI Taxonomy" id="1421715"/>
    <lineage>
        <taxon>Eukaryota</taxon>
        <taxon>Metazoa</taxon>
        <taxon>Ecdysozoa</taxon>
        <taxon>Arthropoda</taxon>
        <taxon>Hexapoda</taxon>
        <taxon>Insecta</taxon>
        <taxon>Pterygota</taxon>
        <taxon>Neoptera</taxon>
        <taxon>Endopterygota</taxon>
        <taxon>Coleoptera</taxon>
        <taxon>Polyphaga</taxon>
        <taxon>Elateriformia</taxon>
        <taxon>Elateroidea</taxon>
        <taxon>Lampyridae</taxon>
        <taxon>Luciolinae</taxon>
        <taxon>Aquatica</taxon>
    </lineage>
</organism>
<dbReference type="PANTHER" id="PTHR21505">
    <property type="entry name" value="MADF DOMAIN-CONTAINING PROTEIN-RELATED"/>
    <property type="match status" value="1"/>
</dbReference>
<evidence type="ECO:0000313" key="4">
    <source>
        <dbReference type="Proteomes" id="UP001353858"/>
    </source>
</evidence>
<dbReference type="SMART" id="SM00595">
    <property type="entry name" value="MADF"/>
    <property type="match status" value="1"/>
</dbReference>
<dbReference type="InterPro" id="IPR006578">
    <property type="entry name" value="MADF-dom"/>
</dbReference>
<feature type="region of interest" description="Disordered" evidence="1">
    <location>
        <begin position="112"/>
        <end position="134"/>
    </location>
</feature>
<dbReference type="EMBL" id="JARPUR010000001">
    <property type="protein sequence ID" value="KAK4887401.1"/>
    <property type="molecule type" value="Genomic_DNA"/>
</dbReference>